<protein>
    <submittedName>
        <fullName evidence="1">Uncharacterized protein</fullName>
    </submittedName>
</protein>
<dbReference type="AlphaFoldDB" id="A0A841I6W4"/>
<dbReference type="Proteomes" id="UP000569951">
    <property type="component" value="Unassembled WGS sequence"/>
</dbReference>
<reference evidence="1 2" key="1">
    <citation type="submission" date="2020-08" db="EMBL/GenBank/DDBJ databases">
        <title>Genomic Encyclopedia of Type Strains, Phase IV (KMG-IV): sequencing the most valuable type-strain genomes for metagenomic binning, comparative biology and taxonomic classification.</title>
        <authorList>
            <person name="Goeker M."/>
        </authorList>
    </citation>
    <scope>NUCLEOTIDE SEQUENCE [LARGE SCALE GENOMIC DNA]</scope>
    <source>
        <strain evidence="1 2">DSM 21458</strain>
    </source>
</reference>
<dbReference type="EMBL" id="JACHHG010000023">
    <property type="protein sequence ID" value="MBB6100150.1"/>
    <property type="molecule type" value="Genomic_DNA"/>
</dbReference>
<proteinExistence type="predicted"/>
<dbReference type="RefSeq" id="WP_183988884.1">
    <property type="nucleotide sequence ID" value="NZ_JACHHG010000023.1"/>
</dbReference>
<keyword evidence="2" id="KW-1185">Reference proteome</keyword>
<accession>A0A841I6W4</accession>
<sequence>MNRPLRAALLTASLAAGGLGALLLLAPPARIFEAVMWQPDCASLRRLTRYDVLGADTLVLQWSRVDDERFERPGCRIDWAALPERTATPAVILGLHGSVQDPVPQRYPELAERSLEAAREVPLRPRAYYAPLELYPGVPEDRARAYLAALPRPLWVSVYAGPGGYGPNLEAFVQRVVPSDVGVMLQDGVGVGHATPAEAARTARALERLRGRARVMLIVEAFRPFGQRFRSALPWELSGQLRAYRGLRTVAFDGGHYLSWTWVRALLAYRWAASLWPEGA</sequence>
<comment type="caution">
    <text evidence="1">The sequence shown here is derived from an EMBL/GenBank/DDBJ whole genome shotgun (WGS) entry which is preliminary data.</text>
</comment>
<name>A0A841I6W4_9DEIO</name>
<gene>
    <name evidence="1" type="ORF">HNR42_003620</name>
</gene>
<evidence type="ECO:0000313" key="2">
    <source>
        <dbReference type="Proteomes" id="UP000569951"/>
    </source>
</evidence>
<organism evidence="1 2">
    <name type="scientific">Deinobacterium chartae</name>
    <dbReference type="NCBI Taxonomy" id="521158"/>
    <lineage>
        <taxon>Bacteria</taxon>
        <taxon>Thermotogati</taxon>
        <taxon>Deinococcota</taxon>
        <taxon>Deinococci</taxon>
        <taxon>Deinococcales</taxon>
        <taxon>Deinococcaceae</taxon>
        <taxon>Deinobacterium</taxon>
    </lineage>
</organism>
<evidence type="ECO:0000313" key="1">
    <source>
        <dbReference type="EMBL" id="MBB6100150.1"/>
    </source>
</evidence>